<feature type="transmembrane region" description="Helical" evidence="5">
    <location>
        <begin position="221"/>
        <end position="241"/>
    </location>
</feature>
<gene>
    <name evidence="6" type="ORF">CYNAS_LOCUS1373</name>
</gene>
<evidence type="ECO:0000256" key="4">
    <source>
        <dbReference type="ARBA" id="ARBA00023136"/>
    </source>
</evidence>
<dbReference type="Proteomes" id="UP001176961">
    <property type="component" value="Unassembled WGS sequence"/>
</dbReference>
<feature type="transmembrane region" description="Helical" evidence="5">
    <location>
        <begin position="147"/>
        <end position="167"/>
    </location>
</feature>
<accession>A0AA36GJP3</accession>
<dbReference type="SUPFAM" id="SSF103473">
    <property type="entry name" value="MFS general substrate transporter"/>
    <property type="match status" value="1"/>
</dbReference>
<evidence type="ECO:0000256" key="1">
    <source>
        <dbReference type="ARBA" id="ARBA00004141"/>
    </source>
</evidence>
<feature type="transmembrane region" description="Helical" evidence="5">
    <location>
        <begin position="277"/>
        <end position="297"/>
    </location>
</feature>
<dbReference type="InterPro" id="IPR036259">
    <property type="entry name" value="MFS_trans_sf"/>
</dbReference>
<dbReference type="Pfam" id="PF07690">
    <property type="entry name" value="MFS_1"/>
    <property type="match status" value="1"/>
</dbReference>
<feature type="transmembrane region" description="Helical" evidence="5">
    <location>
        <begin position="114"/>
        <end position="135"/>
    </location>
</feature>
<evidence type="ECO:0000313" key="7">
    <source>
        <dbReference type="Proteomes" id="UP001176961"/>
    </source>
</evidence>
<feature type="transmembrane region" description="Helical" evidence="5">
    <location>
        <begin position="45"/>
        <end position="65"/>
    </location>
</feature>
<feature type="transmembrane region" description="Helical" evidence="5">
    <location>
        <begin position="86"/>
        <end position="108"/>
    </location>
</feature>
<feature type="transmembrane region" description="Helical" evidence="5">
    <location>
        <begin position="187"/>
        <end position="209"/>
    </location>
</feature>
<comment type="caution">
    <text evidence="6">The sequence shown here is derived from an EMBL/GenBank/DDBJ whole genome shotgun (WGS) entry which is preliminary data.</text>
</comment>
<proteinExistence type="predicted"/>
<evidence type="ECO:0000256" key="5">
    <source>
        <dbReference type="SAM" id="Phobius"/>
    </source>
</evidence>
<evidence type="ECO:0000256" key="2">
    <source>
        <dbReference type="ARBA" id="ARBA00022692"/>
    </source>
</evidence>
<comment type="subcellular location">
    <subcellularLocation>
        <location evidence="1">Membrane</location>
        <topology evidence="1">Multi-pass membrane protein</topology>
    </subcellularLocation>
</comment>
<feature type="transmembrane region" description="Helical" evidence="5">
    <location>
        <begin position="372"/>
        <end position="390"/>
    </location>
</feature>
<evidence type="ECO:0000313" key="6">
    <source>
        <dbReference type="EMBL" id="CAJ0589390.1"/>
    </source>
</evidence>
<dbReference type="Gene3D" id="1.20.1250.20">
    <property type="entry name" value="MFS general substrate transporter like domains"/>
    <property type="match status" value="2"/>
</dbReference>
<protein>
    <submittedName>
        <fullName evidence="6">Uncharacterized protein</fullName>
    </submittedName>
</protein>
<dbReference type="PANTHER" id="PTHR10924:SF8">
    <property type="entry name" value="MFS DOMAIN-CONTAINING PROTEIN-RELATED"/>
    <property type="match status" value="1"/>
</dbReference>
<dbReference type="GO" id="GO:0016020">
    <property type="term" value="C:membrane"/>
    <property type="evidence" value="ECO:0007669"/>
    <property type="project" value="UniProtKB-SubCell"/>
</dbReference>
<keyword evidence="3 5" id="KW-1133">Transmembrane helix</keyword>
<feature type="transmembrane region" description="Helical" evidence="5">
    <location>
        <begin position="344"/>
        <end position="360"/>
    </location>
</feature>
<dbReference type="InterPro" id="IPR049680">
    <property type="entry name" value="FLVCR1-2_SLC49-like"/>
</dbReference>
<dbReference type="EMBL" id="CATQJL010000001">
    <property type="protein sequence ID" value="CAJ0589390.1"/>
    <property type="molecule type" value="Genomic_DNA"/>
</dbReference>
<feature type="transmembrane region" description="Helical" evidence="5">
    <location>
        <begin position="447"/>
        <end position="468"/>
    </location>
</feature>
<keyword evidence="7" id="KW-1185">Reference proteome</keyword>
<dbReference type="PANTHER" id="PTHR10924">
    <property type="entry name" value="MAJOR FACILITATOR SUPERFAMILY PROTEIN-RELATED"/>
    <property type="match status" value="1"/>
</dbReference>
<reference evidence="6" key="1">
    <citation type="submission" date="2023-07" db="EMBL/GenBank/DDBJ databases">
        <authorList>
            <consortium name="CYATHOMIX"/>
        </authorList>
    </citation>
    <scope>NUCLEOTIDE SEQUENCE</scope>
    <source>
        <strain evidence="6">N/A</strain>
    </source>
</reference>
<keyword evidence="4 5" id="KW-0472">Membrane</keyword>
<organism evidence="6 7">
    <name type="scientific">Cylicocyclus nassatus</name>
    <name type="common">Nematode worm</name>
    <dbReference type="NCBI Taxonomy" id="53992"/>
    <lineage>
        <taxon>Eukaryota</taxon>
        <taxon>Metazoa</taxon>
        <taxon>Ecdysozoa</taxon>
        <taxon>Nematoda</taxon>
        <taxon>Chromadorea</taxon>
        <taxon>Rhabditida</taxon>
        <taxon>Rhabditina</taxon>
        <taxon>Rhabditomorpha</taxon>
        <taxon>Strongyloidea</taxon>
        <taxon>Strongylidae</taxon>
        <taxon>Cylicocyclus</taxon>
    </lineage>
</organism>
<dbReference type="GO" id="GO:0022857">
    <property type="term" value="F:transmembrane transporter activity"/>
    <property type="evidence" value="ECO:0007669"/>
    <property type="project" value="InterPro"/>
</dbReference>
<sequence>MMSWLKKVLMGLVGERSVSRSYVSPPPGLSTDTSSNGKGYRVYPARWLVLCVCCLLAMSNAMLWLSFITLTEETQIFYCNREDCSAAFYTNQIFQLVAVVTGIGGMYITDNYGIRLSIMCGTSLNFLGSLLRVISSIPSINDFSARQALLHTGSVIAASAQALFLVLPSKVAEAWFPEHQRSLANVLTFIANPLGVVLGTILPSLYFSGSVKVESSSWHMFEFNASMAILTTIAFVLSFFVRHGKPPTPPSASSANHSTEAPPFWNAIAICFSNKQFVIQMLIFGLAFAELWSFMVIMDDIITEQGYKLYGYPTALAAFTGVIASLICGVIADCTKRFKELIRFCWICFALVSILIRFWLRHKWTSPIDSAVFLLACSFLGAFSIPQFPIGVEMGVETTFPVYEATSSGLLVLSGQMWMFVMYFVFEKAKNLDLCYNYSKSSASRNWQLNLDIWCALAVVATIFSFAANPRYKRMQYEKSALRQISQLTSDFGRAFEMNSEKPLAVISKDMSFKDGFEAKERDIQTHN</sequence>
<dbReference type="InterPro" id="IPR011701">
    <property type="entry name" value="MFS"/>
</dbReference>
<keyword evidence="2 5" id="KW-0812">Transmembrane</keyword>
<name>A0AA36GJP3_CYLNA</name>
<evidence type="ECO:0000256" key="3">
    <source>
        <dbReference type="ARBA" id="ARBA00022989"/>
    </source>
</evidence>
<feature type="transmembrane region" description="Helical" evidence="5">
    <location>
        <begin position="309"/>
        <end position="332"/>
    </location>
</feature>
<feature type="transmembrane region" description="Helical" evidence="5">
    <location>
        <begin position="410"/>
        <end position="426"/>
    </location>
</feature>
<dbReference type="AlphaFoldDB" id="A0AA36GJP3"/>